<evidence type="ECO:0000313" key="6">
    <source>
        <dbReference type="EMBL" id="ATX77986.1"/>
    </source>
</evidence>
<evidence type="ECO:0000256" key="4">
    <source>
        <dbReference type="PROSITE-ProRule" id="PRU00050"/>
    </source>
</evidence>
<dbReference type="PANTHER" id="PTHR42872">
    <property type="entry name" value="PROTEIN-GLUTAMATE METHYLESTERASE/PROTEIN-GLUTAMINE GLUTAMINASE"/>
    <property type="match status" value="1"/>
</dbReference>
<feature type="active site" evidence="4">
    <location>
        <position position="158"/>
    </location>
</feature>
<feature type="domain" description="CheB-type methylesterase" evidence="5">
    <location>
        <begin position="145"/>
        <end position="336"/>
    </location>
</feature>
<dbReference type="RefSeq" id="WP_100258207.1">
    <property type="nucleotide sequence ID" value="NZ_CP011797.1"/>
</dbReference>
<evidence type="ECO:0000256" key="1">
    <source>
        <dbReference type="ARBA" id="ARBA00022801"/>
    </source>
</evidence>
<name>A0A2K8L0D3_9GAMM</name>
<organism evidence="6 7">
    <name type="scientific">Reinekea forsetii</name>
    <dbReference type="NCBI Taxonomy" id="1336806"/>
    <lineage>
        <taxon>Bacteria</taxon>
        <taxon>Pseudomonadati</taxon>
        <taxon>Pseudomonadota</taxon>
        <taxon>Gammaproteobacteria</taxon>
        <taxon>Oceanospirillales</taxon>
        <taxon>Saccharospirillaceae</taxon>
        <taxon>Reinekea</taxon>
    </lineage>
</organism>
<reference evidence="6 7" key="1">
    <citation type="journal article" date="2017" name="Environ. Microbiol.">
        <title>Genomic and physiological analyses of 'Reinekea forsetii' reveal a versatile opportunistic lifestyle during spring algae blooms.</title>
        <authorList>
            <person name="Avci B."/>
            <person name="Hahnke R.L."/>
            <person name="Chafee M."/>
            <person name="Fischer T."/>
            <person name="Gruber-Vodicka H."/>
            <person name="Tegetmeyer H.E."/>
            <person name="Harder J."/>
            <person name="Fuchs B.M."/>
            <person name="Amann R.I."/>
            <person name="Teeling H."/>
        </authorList>
    </citation>
    <scope>NUCLEOTIDE SEQUENCE [LARGE SCALE GENOMIC DNA]</scope>
    <source>
        <strain evidence="6 7">Hel1_31_D35</strain>
    </source>
</reference>
<comment type="catalytic activity">
    <reaction evidence="3">
        <text>[protein]-L-glutamate 5-O-methyl ester + H2O = L-glutamyl-[protein] + methanol + H(+)</text>
        <dbReference type="Rhea" id="RHEA:23236"/>
        <dbReference type="Rhea" id="RHEA-COMP:10208"/>
        <dbReference type="Rhea" id="RHEA-COMP:10311"/>
        <dbReference type="ChEBI" id="CHEBI:15377"/>
        <dbReference type="ChEBI" id="CHEBI:15378"/>
        <dbReference type="ChEBI" id="CHEBI:17790"/>
        <dbReference type="ChEBI" id="CHEBI:29973"/>
        <dbReference type="ChEBI" id="CHEBI:82795"/>
        <dbReference type="EC" id="3.1.1.61"/>
    </reaction>
</comment>
<protein>
    <recommendedName>
        <fullName evidence="2">protein-glutamate methylesterase</fullName>
        <ecNumber evidence="2">3.1.1.61</ecNumber>
    </recommendedName>
</protein>
<dbReference type="PANTHER" id="PTHR42872:SF6">
    <property type="entry name" value="PROTEIN-GLUTAMATE METHYLESTERASE_PROTEIN-GLUTAMINE GLUTAMINASE"/>
    <property type="match status" value="1"/>
</dbReference>
<dbReference type="GO" id="GO:0000156">
    <property type="term" value="F:phosphorelay response regulator activity"/>
    <property type="evidence" value="ECO:0007669"/>
    <property type="project" value="InterPro"/>
</dbReference>
<feature type="active site" evidence="4">
    <location>
        <position position="185"/>
    </location>
</feature>
<feature type="active site" evidence="4">
    <location>
        <position position="278"/>
    </location>
</feature>
<evidence type="ECO:0000259" key="5">
    <source>
        <dbReference type="PROSITE" id="PS50122"/>
    </source>
</evidence>
<dbReference type="KEGG" id="rfo:REIFOR_02865"/>
<dbReference type="InterPro" id="IPR035909">
    <property type="entry name" value="CheB_C"/>
</dbReference>
<keyword evidence="7" id="KW-1185">Reference proteome</keyword>
<dbReference type="EC" id="3.1.1.61" evidence="2"/>
<dbReference type="AlphaFoldDB" id="A0A2K8L0D3"/>
<dbReference type="InterPro" id="IPR000673">
    <property type="entry name" value="Sig_transdc_resp-reg_Me-estase"/>
</dbReference>
<dbReference type="PROSITE" id="PS50122">
    <property type="entry name" value="CHEB"/>
    <property type="match status" value="1"/>
</dbReference>
<dbReference type="Proteomes" id="UP000229757">
    <property type="component" value="Chromosome"/>
</dbReference>
<dbReference type="Gene3D" id="3.40.50.180">
    <property type="entry name" value="Methylesterase CheB, C-terminal domain"/>
    <property type="match status" value="1"/>
</dbReference>
<evidence type="ECO:0000313" key="7">
    <source>
        <dbReference type="Proteomes" id="UP000229757"/>
    </source>
</evidence>
<dbReference type="GO" id="GO:0005737">
    <property type="term" value="C:cytoplasm"/>
    <property type="evidence" value="ECO:0007669"/>
    <property type="project" value="InterPro"/>
</dbReference>
<keyword evidence="4" id="KW-0145">Chemotaxis</keyword>
<evidence type="ECO:0000256" key="2">
    <source>
        <dbReference type="ARBA" id="ARBA00039140"/>
    </source>
</evidence>
<dbReference type="OrthoDB" id="9793421at2"/>
<evidence type="ECO:0000256" key="3">
    <source>
        <dbReference type="ARBA" id="ARBA00048267"/>
    </source>
</evidence>
<dbReference type="GO" id="GO:0006935">
    <property type="term" value="P:chemotaxis"/>
    <property type="evidence" value="ECO:0007669"/>
    <property type="project" value="UniProtKB-UniRule"/>
</dbReference>
<sequence>MKGKHNRVGIIASTALAQHQLEWVIADAGYEVAVNTSPERLNKLFLANETIRLWVVELAEDGQWSELLQDILDLTQAPILFGDGQIPAKNHQDYPRWCKRMQKKMHAFAPVLQAAVSAPQFDLDVLMRCVEKPRFELPESLKNAPNPDLGPIWVLCASLGGPQAVKDFLDLLPLDIPATFLYAQHIDAGCLAALVQSVGRHAALTMTYAEHGLSLVNGQVAVVPVDHEILFANHPAVLWQDREWSGPYGPSHDQLLKNAAEHFGRQCNAIIFSGMGSDGTLGSALVKEMGGTVWAQATESCVQSSMPDAADQAGSVDWRGSPAQLAEKLIVWLAQRQTQTA</sequence>
<dbReference type="Pfam" id="PF01339">
    <property type="entry name" value="CheB_methylest"/>
    <property type="match status" value="1"/>
</dbReference>
<accession>A0A2K8L0D3</accession>
<keyword evidence="1 4" id="KW-0378">Hydrolase</keyword>
<dbReference type="EMBL" id="CP011797">
    <property type="protein sequence ID" value="ATX77986.1"/>
    <property type="molecule type" value="Genomic_DNA"/>
</dbReference>
<gene>
    <name evidence="6" type="primary">cheB</name>
    <name evidence="6" type="ORF">REIFOR_02865</name>
</gene>
<proteinExistence type="predicted"/>
<dbReference type="SUPFAM" id="SSF52738">
    <property type="entry name" value="Methylesterase CheB, C-terminal domain"/>
    <property type="match status" value="1"/>
</dbReference>
<dbReference type="GO" id="GO:0008984">
    <property type="term" value="F:protein-glutamate methylesterase activity"/>
    <property type="evidence" value="ECO:0007669"/>
    <property type="project" value="UniProtKB-EC"/>
</dbReference>